<sequence length="207" mass="23031">MTSLTEAAPHIRSLVAMKEHADDGWSIAASIGAEPSMYFPEQDGKAVPEEGAWIIVVEEPMTELRSRFRVPELSMWRARPHQLNSGAITVGHGKQAAKVYPKQAVIATPRGDLHLWPHEYVVADRPMELASDPEATLNSLGGEPVLDEEELFYLMSRGIQRHEAVMLLFDKVTSLDFVYVTFPKEVTDVLAGAGQSLRRRMALKPRA</sequence>
<dbReference type="SUPFAM" id="SSF101960">
    <property type="entry name" value="Stabilizer of iron transporter SufD"/>
    <property type="match status" value="1"/>
</dbReference>
<dbReference type="EMBL" id="JBJVNI010000017">
    <property type="protein sequence ID" value="MFM9612815.1"/>
    <property type="molecule type" value="Genomic_DNA"/>
</dbReference>
<dbReference type="Proteomes" id="UP001631957">
    <property type="component" value="Unassembled WGS sequence"/>
</dbReference>
<organism evidence="1 2">
    <name type="scientific">Streptomyces niveiscabiei</name>
    <dbReference type="NCBI Taxonomy" id="164115"/>
    <lineage>
        <taxon>Bacteria</taxon>
        <taxon>Bacillati</taxon>
        <taxon>Actinomycetota</taxon>
        <taxon>Actinomycetes</taxon>
        <taxon>Kitasatosporales</taxon>
        <taxon>Streptomycetaceae</taxon>
        <taxon>Streptomyces</taxon>
    </lineage>
</organism>
<evidence type="ECO:0000313" key="1">
    <source>
        <dbReference type="EMBL" id="MFM9612815.1"/>
    </source>
</evidence>
<keyword evidence="2" id="KW-1185">Reference proteome</keyword>
<protein>
    <submittedName>
        <fullName evidence="1">SufD family Fe-S cluster assembly protein</fullName>
    </submittedName>
</protein>
<dbReference type="RefSeq" id="WP_006379078.1">
    <property type="nucleotide sequence ID" value="NZ_JBJVNI010000017.1"/>
</dbReference>
<dbReference type="GeneID" id="97406700"/>
<reference evidence="1 2" key="1">
    <citation type="submission" date="2024-12" db="EMBL/GenBank/DDBJ databases">
        <title>Forecasting of Potato common scab and diversities of Pathogenic streptomyces spp. in china.</title>
        <authorList>
            <person name="Handique U."/>
            <person name="Wu J."/>
        </authorList>
    </citation>
    <scope>NUCLEOTIDE SEQUENCE [LARGE SCALE GENOMIC DNA]</scope>
    <source>
        <strain evidence="1 2">ZRIMU1530</strain>
    </source>
</reference>
<gene>
    <name evidence="1" type="ORF">ACKI18_29445</name>
</gene>
<comment type="caution">
    <text evidence="1">The sequence shown here is derived from an EMBL/GenBank/DDBJ whole genome shotgun (WGS) entry which is preliminary data.</text>
</comment>
<dbReference type="InterPro" id="IPR037284">
    <property type="entry name" value="SUF_FeS_clus_asmbl_SufBD_sf"/>
</dbReference>
<name>A0ABW9HXH5_9ACTN</name>
<accession>A0ABW9HXH5</accession>
<proteinExistence type="predicted"/>
<evidence type="ECO:0000313" key="2">
    <source>
        <dbReference type="Proteomes" id="UP001631957"/>
    </source>
</evidence>